<dbReference type="GO" id="GO:0046872">
    <property type="term" value="F:metal ion binding"/>
    <property type="evidence" value="ECO:0007669"/>
    <property type="project" value="UniProtKB-KW"/>
</dbReference>
<dbReference type="PANTHER" id="PTHR43452:SF30">
    <property type="entry name" value="PYRUVATE DECARBOXYLASE ISOZYME 1-RELATED"/>
    <property type="match status" value="1"/>
</dbReference>
<dbReference type="GO" id="GO:0005829">
    <property type="term" value="C:cytosol"/>
    <property type="evidence" value="ECO:0007669"/>
    <property type="project" value="TreeGrafter"/>
</dbReference>
<dbReference type="InterPro" id="IPR029061">
    <property type="entry name" value="THDP-binding"/>
</dbReference>
<comment type="similarity">
    <text evidence="2">Belongs to the TPP enzyme family.</text>
</comment>
<evidence type="ECO:0000256" key="3">
    <source>
        <dbReference type="ARBA" id="ARBA00022723"/>
    </source>
</evidence>
<dbReference type="STRING" id="1182545.A0A072PDR8"/>
<reference evidence="8 9" key="1">
    <citation type="submission" date="2013-03" db="EMBL/GenBank/DDBJ databases">
        <title>The Genome Sequence of Exophiala aquamarina CBS 119918.</title>
        <authorList>
            <consortium name="The Broad Institute Genomics Platform"/>
            <person name="Cuomo C."/>
            <person name="de Hoog S."/>
            <person name="Gorbushina A."/>
            <person name="Walker B."/>
            <person name="Young S.K."/>
            <person name="Zeng Q."/>
            <person name="Gargeya S."/>
            <person name="Fitzgerald M."/>
            <person name="Haas B."/>
            <person name="Abouelleil A."/>
            <person name="Allen A.W."/>
            <person name="Alvarado L."/>
            <person name="Arachchi H.M."/>
            <person name="Berlin A.M."/>
            <person name="Chapman S.B."/>
            <person name="Gainer-Dewar J."/>
            <person name="Goldberg J."/>
            <person name="Griggs A."/>
            <person name="Gujja S."/>
            <person name="Hansen M."/>
            <person name="Howarth C."/>
            <person name="Imamovic A."/>
            <person name="Ireland A."/>
            <person name="Larimer J."/>
            <person name="McCowan C."/>
            <person name="Murphy C."/>
            <person name="Pearson M."/>
            <person name="Poon T.W."/>
            <person name="Priest M."/>
            <person name="Roberts A."/>
            <person name="Saif S."/>
            <person name="Shea T."/>
            <person name="Sisk P."/>
            <person name="Sykes S."/>
            <person name="Wortman J."/>
            <person name="Nusbaum C."/>
            <person name="Birren B."/>
        </authorList>
    </citation>
    <scope>NUCLEOTIDE SEQUENCE [LARGE SCALE GENOMIC DNA]</scope>
    <source>
        <strain evidence="8 9">CBS 119918</strain>
    </source>
</reference>
<organism evidence="8 9">
    <name type="scientific">Exophiala aquamarina CBS 119918</name>
    <dbReference type="NCBI Taxonomy" id="1182545"/>
    <lineage>
        <taxon>Eukaryota</taxon>
        <taxon>Fungi</taxon>
        <taxon>Dikarya</taxon>
        <taxon>Ascomycota</taxon>
        <taxon>Pezizomycotina</taxon>
        <taxon>Eurotiomycetes</taxon>
        <taxon>Chaetothyriomycetidae</taxon>
        <taxon>Chaetothyriales</taxon>
        <taxon>Herpotrichiellaceae</taxon>
        <taxon>Exophiala</taxon>
    </lineage>
</organism>
<comment type="cofactor">
    <cofactor evidence="1">
        <name>thiamine diphosphate</name>
        <dbReference type="ChEBI" id="CHEBI:58937"/>
    </cofactor>
</comment>
<dbReference type="InterPro" id="IPR012110">
    <property type="entry name" value="PDC/IPDC-like"/>
</dbReference>
<accession>A0A072PDR8</accession>
<protein>
    <recommendedName>
        <fullName evidence="10">Thiamine pyrophosphate enzyme TPP-binding domain-containing protein</fullName>
    </recommendedName>
</protein>
<evidence type="ECO:0000256" key="4">
    <source>
        <dbReference type="ARBA" id="ARBA00022793"/>
    </source>
</evidence>
<evidence type="ECO:0000256" key="2">
    <source>
        <dbReference type="ARBA" id="ARBA00007812"/>
    </source>
</evidence>
<keyword evidence="6" id="KW-0786">Thiamine pyrophosphate</keyword>
<evidence type="ECO:0000313" key="9">
    <source>
        <dbReference type="Proteomes" id="UP000027920"/>
    </source>
</evidence>
<gene>
    <name evidence="8" type="ORF">A1O9_05934</name>
</gene>
<keyword evidence="5" id="KW-0460">Magnesium</keyword>
<dbReference type="VEuPathDB" id="FungiDB:A1O9_05934"/>
<dbReference type="HOGENOM" id="CLU_1594543_0_0_1"/>
<evidence type="ECO:0000256" key="7">
    <source>
        <dbReference type="ARBA" id="ARBA00023239"/>
    </source>
</evidence>
<name>A0A072PDR8_9EURO</name>
<dbReference type="GO" id="GO:0004737">
    <property type="term" value="F:pyruvate decarboxylase activity"/>
    <property type="evidence" value="ECO:0007669"/>
    <property type="project" value="TreeGrafter"/>
</dbReference>
<sequence>MNGSAFRFGNHHIKQQRQRAKSKYHREQVQSQINLPTIINIEVGDANQLKAGYAADGYARMKGIGALITTFWIGELSALTPVTIYHLVFMINNDGCTVERWAHGMEESYNDVPAWTYPQLPETMGASLAQGGNAHAMQAMVEVFMPKIDAFVPLKMFCTSVEKNNSK</sequence>
<dbReference type="SUPFAM" id="SSF52518">
    <property type="entry name" value="Thiamin diphosphate-binding fold (THDP-binding)"/>
    <property type="match status" value="1"/>
</dbReference>
<evidence type="ECO:0000313" key="8">
    <source>
        <dbReference type="EMBL" id="KEF58011.1"/>
    </source>
</evidence>
<dbReference type="AlphaFoldDB" id="A0A072PDR8"/>
<keyword evidence="3" id="KW-0479">Metal-binding</keyword>
<evidence type="ECO:0008006" key="10">
    <source>
        <dbReference type="Google" id="ProtNLM"/>
    </source>
</evidence>
<proteinExistence type="inferred from homology"/>
<keyword evidence="4" id="KW-0210">Decarboxylase</keyword>
<evidence type="ECO:0000256" key="5">
    <source>
        <dbReference type="ARBA" id="ARBA00022842"/>
    </source>
</evidence>
<dbReference type="EMBL" id="AMGV01000004">
    <property type="protein sequence ID" value="KEF58011.1"/>
    <property type="molecule type" value="Genomic_DNA"/>
</dbReference>
<keyword evidence="7" id="KW-0456">Lyase</keyword>
<dbReference type="RefSeq" id="XP_013260601.1">
    <property type="nucleotide sequence ID" value="XM_013405147.1"/>
</dbReference>
<dbReference type="PANTHER" id="PTHR43452">
    <property type="entry name" value="PYRUVATE DECARBOXYLASE"/>
    <property type="match status" value="1"/>
</dbReference>
<dbReference type="OrthoDB" id="3970464at2759"/>
<dbReference type="Gene3D" id="3.40.50.970">
    <property type="match status" value="1"/>
</dbReference>
<dbReference type="GO" id="GO:0000949">
    <property type="term" value="P:aromatic amino acid family catabolic process to alcohol via Ehrlich pathway"/>
    <property type="evidence" value="ECO:0007669"/>
    <property type="project" value="TreeGrafter"/>
</dbReference>
<evidence type="ECO:0000256" key="1">
    <source>
        <dbReference type="ARBA" id="ARBA00001964"/>
    </source>
</evidence>
<dbReference type="GeneID" id="25280854"/>
<evidence type="ECO:0000256" key="6">
    <source>
        <dbReference type="ARBA" id="ARBA00023052"/>
    </source>
</evidence>
<comment type="caution">
    <text evidence="8">The sequence shown here is derived from an EMBL/GenBank/DDBJ whole genome shotgun (WGS) entry which is preliminary data.</text>
</comment>
<dbReference type="Proteomes" id="UP000027920">
    <property type="component" value="Unassembled WGS sequence"/>
</dbReference>
<keyword evidence="9" id="KW-1185">Reference proteome</keyword>